<dbReference type="Gene3D" id="3.80.10.10">
    <property type="entry name" value="Ribonuclease Inhibitor"/>
    <property type="match status" value="1"/>
</dbReference>
<gene>
    <name evidence="1" type="ORF">QJS04_geneDACA015993</name>
</gene>
<evidence type="ECO:0000313" key="1">
    <source>
        <dbReference type="EMBL" id="KAK1275231.1"/>
    </source>
</evidence>
<name>A0AAV9BEY0_ACOGR</name>
<keyword evidence="2" id="KW-1185">Reference proteome</keyword>
<dbReference type="EMBL" id="JAUJYN010000003">
    <property type="protein sequence ID" value="KAK1275231.1"/>
    <property type="molecule type" value="Genomic_DNA"/>
</dbReference>
<sequence length="113" mass="12191">MDLSGNKFSKAGSSRSRCSRLTELNLSRNSVLGGIHLFTASLRQLDLSQNCIGPPQLHNLQLSDHDPPQPLLQQALRRPPNLSQCANLAFTCFSISKSRSSISHCVSSSPCGG</sequence>
<dbReference type="InterPro" id="IPR001611">
    <property type="entry name" value="Leu-rich_rpt"/>
</dbReference>
<dbReference type="Proteomes" id="UP001179952">
    <property type="component" value="Unassembled WGS sequence"/>
</dbReference>
<proteinExistence type="predicted"/>
<reference evidence="1" key="1">
    <citation type="journal article" date="2023" name="Nat. Commun.">
        <title>Diploid and tetraploid genomes of Acorus and the evolution of monocots.</title>
        <authorList>
            <person name="Ma L."/>
            <person name="Liu K.W."/>
            <person name="Li Z."/>
            <person name="Hsiao Y.Y."/>
            <person name="Qi Y."/>
            <person name="Fu T."/>
            <person name="Tang G.D."/>
            <person name="Zhang D."/>
            <person name="Sun W.H."/>
            <person name="Liu D.K."/>
            <person name="Li Y."/>
            <person name="Chen G.Z."/>
            <person name="Liu X.D."/>
            <person name="Liao X.Y."/>
            <person name="Jiang Y.T."/>
            <person name="Yu X."/>
            <person name="Hao Y."/>
            <person name="Huang J."/>
            <person name="Zhao X.W."/>
            <person name="Ke S."/>
            <person name="Chen Y.Y."/>
            <person name="Wu W.L."/>
            <person name="Hsu J.L."/>
            <person name="Lin Y.F."/>
            <person name="Huang M.D."/>
            <person name="Li C.Y."/>
            <person name="Huang L."/>
            <person name="Wang Z.W."/>
            <person name="Zhao X."/>
            <person name="Zhong W.Y."/>
            <person name="Peng D.H."/>
            <person name="Ahmad S."/>
            <person name="Lan S."/>
            <person name="Zhang J.S."/>
            <person name="Tsai W.C."/>
            <person name="Van de Peer Y."/>
            <person name="Liu Z.J."/>
        </authorList>
    </citation>
    <scope>NUCLEOTIDE SEQUENCE</scope>
    <source>
        <strain evidence="1">SCP</strain>
    </source>
</reference>
<evidence type="ECO:0000313" key="2">
    <source>
        <dbReference type="Proteomes" id="UP001179952"/>
    </source>
</evidence>
<dbReference type="SUPFAM" id="SSF52047">
    <property type="entry name" value="RNI-like"/>
    <property type="match status" value="1"/>
</dbReference>
<comment type="caution">
    <text evidence="1">The sequence shown here is derived from an EMBL/GenBank/DDBJ whole genome shotgun (WGS) entry which is preliminary data.</text>
</comment>
<protein>
    <submittedName>
        <fullName evidence="1">Uncharacterized protein</fullName>
    </submittedName>
</protein>
<dbReference type="Pfam" id="PF13516">
    <property type="entry name" value="LRR_6"/>
    <property type="match status" value="1"/>
</dbReference>
<dbReference type="AlphaFoldDB" id="A0AAV9BEY0"/>
<reference evidence="1" key="2">
    <citation type="submission" date="2023-06" db="EMBL/GenBank/DDBJ databases">
        <authorList>
            <person name="Ma L."/>
            <person name="Liu K.-W."/>
            <person name="Li Z."/>
            <person name="Hsiao Y.-Y."/>
            <person name="Qi Y."/>
            <person name="Fu T."/>
            <person name="Tang G."/>
            <person name="Zhang D."/>
            <person name="Sun W.-H."/>
            <person name="Liu D.-K."/>
            <person name="Li Y."/>
            <person name="Chen G.-Z."/>
            <person name="Liu X.-D."/>
            <person name="Liao X.-Y."/>
            <person name="Jiang Y.-T."/>
            <person name="Yu X."/>
            <person name="Hao Y."/>
            <person name="Huang J."/>
            <person name="Zhao X.-W."/>
            <person name="Ke S."/>
            <person name="Chen Y.-Y."/>
            <person name="Wu W.-L."/>
            <person name="Hsu J.-L."/>
            <person name="Lin Y.-F."/>
            <person name="Huang M.-D."/>
            <person name="Li C.-Y."/>
            <person name="Huang L."/>
            <person name="Wang Z.-W."/>
            <person name="Zhao X."/>
            <person name="Zhong W.-Y."/>
            <person name="Peng D.-H."/>
            <person name="Ahmad S."/>
            <person name="Lan S."/>
            <person name="Zhang J.-S."/>
            <person name="Tsai W.-C."/>
            <person name="Van De Peer Y."/>
            <person name="Liu Z.-J."/>
        </authorList>
    </citation>
    <scope>NUCLEOTIDE SEQUENCE</scope>
    <source>
        <strain evidence="1">SCP</strain>
        <tissue evidence="1">Leaves</tissue>
    </source>
</reference>
<dbReference type="InterPro" id="IPR032675">
    <property type="entry name" value="LRR_dom_sf"/>
</dbReference>
<accession>A0AAV9BEY0</accession>
<organism evidence="1 2">
    <name type="scientific">Acorus gramineus</name>
    <name type="common">Dwarf sweet flag</name>
    <dbReference type="NCBI Taxonomy" id="55184"/>
    <lineage>
        <taxon>Eukaryota</taxon>
        <taxon>Viridiplantae</taxon>
        <taxon>Streptophyta</taxon>
        <taxon>Embryophyta</taxon>
        <taxon>Tracheophyta</taxon>
        <taxon>Spermatophyta</taxon>
        <taxon>Magnoliopsida</taxon>
        <taxon>Liliopsida</taxon>
        <taxon>Acoraceae</taxon>
        <taxon>Acorus</taxon>
    </lineage>
</organism>